<dbReference type="InterPro" id="IPR004648">
    <property type="entry name" value="Oligpept_transpt"/>
</dbReference>
<dbReference type="EMBL" id="CAJNOK010014906">
    <property type="protein sequence ID" value="CAF1214499.1"/>
    <property type="molecule type" value="Genomic_DNA"/>
</dbReference>
<evidence type="ECO:0000256" key="6">
    <source>
        <dbReference type="ARBA" id="ARBA00022989"/>
    </source>
</evidence>
<evidence type="ECO:0000313" key="10">
    <source>
        <dbReference type="EMBL" id="CAF1214499.1"/>
    </source>
</evidence>
<evidence type="ECO:0000256" key="7">
    <source>
        <dbReference type="ARBA" id="ARBA00023136"/>
    </source>
</evidence>
<proteinExistence type="predicted"/>
<dbReference type="Proteomes" id="UP000682733">
    <property type="component" value="Unassembled WGS sequence"/>
</dbReference>
<feature type="transmembrane region" description="Helical" evidence="9">
    <location>
        <begin position="190"/>
        <end position="210"/>
    </location>
</feature>
<reference evidence="11" key="1">
    <citation type="submission" date="2021-02" db="EMBL/GenBank/DDBJ databases">
        <authorList>
            <person name="Nowell W R."/>
        </authorList>
    </citation>
    <scope>NUCLEOTIDE SEQUENCE</scope>
</reference>
<evidence type="ECO:0000256" key="8">
    <source>
        <dbReference type="SAM" id="MobiDB-lite"/>
    </source>
</evidence>
<gene>
    <name evidence="10" type="ORF">OVA965_LOCUS24616</name>
    <name evidence="11" type="ORF">TMI583_LOCUS25338</name>
</gene>
<keyword evidence="7 9" id="KW-0472">Membrane</keyword>
<dbReference type="Pfam" id="PF03169">
    <property type="entry name" value="OPT"/>
    <property type="match status" value="1"/>
</dbReference>
<dbReference type="InterPro" id="IPR004813">
    <property type="entry name" value="OPT"/>
</dbReference>
<protein>
    <submittedName>
        <fullName evidence="11">Uncharacterized protein</fullName>
    </submittedName>
</protein>
<sequence>MSVSTQNNGQPDIFTVSLPSEKESASSNQTTTESNRRHSINVDPIYSSDLLTDNLLKFKCIEESRYEVVAQNVPIITDDKMQYLTFRTIVLGLLLTVIMAIMNTIFSFRRFPLSLDVIIFQLISMPIGRFMASILPKSPIKIFKWNILLNPGPFTIKEHALVTAMVAVNAGTNYAIYQVTALNRYYSRPLPIVTGLFLVLTTSMTGYGMAGKNLIVSCEINLITFHSASASWFSKFVLFRGNKYMSTTAAHQNLLETDISVPHESSIKE</sequence>
<evidence type="ECO:0000256" key="2">
    <source>
        <dbReference type="ARBA" id="ARBA00022448"/>
    </source>
</evidence>
<keyword evidence="2" id="KW-0813">Transport</keyword>
<dbReference type="PANTHER" id="PTHR22601">
    <property type="entry name" value="ISP4 LIKE PROTEIN"/>
    <property type="match status" value="1"/>
</dbReference>
<dbReference type="GO" id="GO:0016020">
    <property type="term" value="C:membrane"/>
    <property type="evidence" value="ECO:0007669"/>
    <property type="project" value="UniProtKB-SubCell"/>
</dbReference>
<organism evidence="11 12">
    <name type="scientific">Didymodactylos carnosus</name>
    <dbReference type="NCBI Taxonomy" id="1234261"/>
    <lineage>
        <taxon>Eukaryota</taxon>
        <taxon>Metazoa</taxon>
        <taxon>Spiralia</taxon>
        <taxon>Gnathifera</taxon>
        <taxon>Rotifera</taxon>
        <taxon>Eurotatoria</taxon>
        <taxon>Bdelloidea</taxon>
        <taxon>Philodinida</taxon>
        <taxon>Philodinidae</taxon>
        <taxon>Didymodactylos</taxon>
    </lineage>
</organism>
<evidence type="ECO:0000313" key="11">
    <source>
        <dbReference type="EMBL" id="CAF4023214.1"/>
    </source>
</evidence>
<keyword evidence="6 9" id="KW-1133">Transmembrane helix</keyword>
<keyword evidence="4" id="KW-0571">Peptide transport</keyword>
<evidence type="ECO:0000256" key="5">
    <source>
        <dbReference type="ARBA" id="ARBA00022927"/>
    </source>
</evidence>
<feature type="transmembrane region" description="Helical" evidence="9">
    <location>
        <begin position="84"/>
        <end position="106"/>
    </location>
</feature>
<evidence type="ECO:0000256" key="1">
    <source>
        <dbReference type="ARBA" id="ARBA00004141"/>
    </source>
</evidence>
<dbReference type="AlphaFoldDB" id="A0A8S2NWY7"/>
<dbReference type="EMBL" id="CAJOBA010036443">
    <property type="protein sequence ID" value="CAF4023214.1"/>
    <property type="molecule type" value="Genomic_DNA"/>
</dbReference>
<keyword evidence="3 9" id="KW-0812">Transmembrane</keyword>
<evidence type="ECO:0000256" key="4">
    <source>
        <dbReference type="ARBA" id="ARBA00022856"/>
    </source>
</evidence>
<comment type="subcellular location">
    <subcellularLocation>
        <location evidence="1">Membrane</location>
        <topology evidence="1">Multi-pass membrane protein</topology>
    </subcellularLocation>
</comment>
<evidence type="ECO:0000256" key="3">
    <source>
        <dbReference type="ARBA" id="ARBA00022692"/>
    </source>
</evidence>
<feature type="region of interest" description="Disordered" evidence="8">
    <location>
        <begin position="1"/>
        <end position="38"/>
    </location>
</feature>
<name>A0A8S2NWY7_9BILA</name>
<feature type="compositionally biased region" description="Polar residues" evidence="8">
    <location>
        <begin position="1"/>
        <end position="10"/>
    </location>
</feature>
<comment type="caution">
    <text evidence="11">The sequence shown here is derived from an EMBL/GenBank/DDBJ whole genome shotgun (WGS) entry which is preliminary data.</text>
</comment>
<dbReference type="GO" id="GO:0035673">
    <property type="term" value="F:oligopeptide transmembrane transporter activity"/>
    <property type="evidence" value="ECO:0007669"/>
    <property type="project" value="InterPro"/>
</dbReference>
<dbReference type="Proteomes" id="UP000677228">
    <property type="component" value="Unassembled WGS sequence"/>
</dbReference>
<evidence type="ECO:0000313" key="12">
    <source>
        <dbReference type="Proteomes" id="UP000682733"/>
    </source>
</evidence>
<evidence type="ECO:0000256" key="9">
    <source>
        <dbReference type="SAM" id="Phobius"/>
    </source>
</evidence>
<keyword evidence="5" id="KW-0653">Protein transport</keyword>
<dbReference type="GO" id="GO:0015031">
    <property type="term" value="P:protein transport"/>
    <property type="evidence" value="ECO:0007669"/>
    <property type="project" value="UniProtKB-KW"/>
</dbReference>
<accession>A0A8S2NWY7</accession>